<dbReference type="AlphaFoldDB" id="A0A094W7E9"/>
<gene>
    <name evidence="2" type="ORF">LptCag_0031</name>
</gene>
<dbReference type="PATRIC" id="fig|178606.4.peg.1628"/>
<dbReference type="Proteomes" id="UP000029452">
    <property type="component" value="Unassembled WGS sequence"/>
</dbReference>
<evidence type="ECO:0000313" key="2">
    <source>
        <dbReference type="EMBL" id="KGA93418.1"/>
    </source>
</evidence>
<reference evidence="2 3" key="1">
    <citation type="submission" date="2014-06" db="EMBL/GenBank/DDBJ databases">
        <title>Draft genome sequence of iron oxidizing acidophile Leptospirillum ferriphilum DSM14647.</title>
        <authorList>
            <person name="Cardenas J.P."/>
            <person name="Lazcano M."/>
            <person name="Ossandon F.J."/>
            <person name="Corbett M."/>
            <person name="Holmes D.S."/>
            <person name="Watkin E."/>
        </authorList>
    </citation>
    <scope>NUCLEOTIDE SEQUENCE [LARGE SCALE GENOMIC DNA]</scope>
    <source>
        <strain evidence="2 3">DSM 14647</strain>
    </source>
</reference>
<comment type="caution">
    <text evidence="2">The sequence shown here is derived from an EMBL/GenBank/DDBJ whole genome shotgun (WGS) entry which is preliminary data.</text>
</comment>
<evidence type="ECO:0000256" key="1">
    <source>
        <dbReference type="SAM" id="MobiDB-lite"/>
    </source>
</evidence>
<sequence length="150" mass="17051">MRPGFVNVHDVDPDRNPLSSFSVRLTLRTFRSGVRSTLRRSGWLLSRGKGNPYRNVKTPCEKFRSLFRPEQFLNPGVTLEHLERTDLAQSDNEAADRIPPENSVSVPEGQKQKTSLMSSSCNNVWSEDQSLKDPFESIGSFRLRPELEST</sequence>
<organism evidence="2 3">
    <name type="scientific">Leptospirillum ferriphilum</name>
    <dbReference type="NCBI Taxonomy" id="178606"/>
    <lineage>
        <taxon>Bacteria</taxon>
        <taxon>Pseudomonadati</taxon>
        <taxon>Nitrospirota</taxon>
        <taxon>Nitrospiria</taxon>
        <taxon>Nitrospirales</taxon>
        <taxon>Nitrospiraceae</taxon>
        <taxon>Leptospirillum</taxon>
    </lineage>
</organism>
<dbReference type="EMBL" id="JPGK01000006">
    <property type="protein sequence ID" value="KGA93418.1"/>
    <property type="molecule type" value="Genomic_DNA"/>
</dbReference>
<accession>A0A094W7E9</accession>
<proteinExistence type="predicted"/>
<evidence type="ECO:0000313" key="3">
    <source>
        <dbReference type="Proteomes" id="UP000029452"/>
    </source>
</evidence>
<feature type="region of interest" description="Disordered" evidence="1">
    <location>
        <begin position="86"/>
        <end position="119"/>
    </location>
</feature>
<name>A0A094W7E9_9BACT</name>
<protein>
    <submittedName>
        <fullName evidence="2">Uncharacterized protein</fullName>
    </submittedName>
</protein>